<proteinExistence type="predicted"/>
<comment type="caution">
    <text evidence="4">The sequence shown here is derived from an EMBL/GenBank/DDBJ whole genome shotgun (WGS) entry which is preliminary data.</text>
</comment>
<name>A0A699H5X6_TANCI</name>
<dbReference type="InterPro" id="IPR013103">
    <property type="entry name" value="RVT_2"/>
</dbReference>
<evidence type="ECO:0000313" key="4">
    <source>
        <dbReference type="EMBL" id="GEX43227.1"/>
    </source>
</evidence>
<dbReference type="Pfam" id="PF07727">
    <property type="entry name" value="RVT_2"/>
    <property type="match status" value="1"/>
</dbReference>
<gene>
    <name evidence="4" type="ORF">Tci_315202</name>
</gene>
<feature type="region of interest" description="Disordered" evidence="2">
    <location>
        <begin position="910"/>
        <end position="964"/>
    </location>
</feature>
<evidence type="ECO:0000259" key="3">
    <source>
        <dbReference type="Pfam" id="PF07727"/>
    </source>
</evidence>
<keyword evidence="1" id="KW-0175">Coiled coil</keyword>
<reference evidence="4" key="1">
    <citation type="journal article" date="2019" name="Sci. Rep.">
        <title>Draft genome of Tanacetum cinerariifolium, the natural source of mosquito coil.</title>
        <authorList>
            <person name="Yamashiro T."/>
            <person name="Shiraishi A."/>
            <person name="Satake H."/>
            <person name="Nakayama K."/>
        </authorList>
    </citation>
    <scope>NUCLEOTIDE SEQUENCE</scope>
</reference>
<feature type="compositionally biased region" description="Basic residues" evidence="2">
    <location>
        <begin position="1870"/>
        <end position="1881"/>
    </location>
</feature>
<accession>A0A699H5X6</accession>
<protein>
    <submittedName>
        <fullName evidence="4">Gag-Pol polyprotein</fullName>
    </submittedName>
</protein>
<dbReference type="PANTHER" id="PTHR11439:SF495">
    <property type="entry name" value="REVERSE TRANSCRIPTASE, RNA-DEPENDENT DNA POLYMERASE-RELATED"/>
    <property type="match status" value="1"/>
</dbReference>
<feature type="region of interest" description="Disordered" evidence="2">
    <location>
        <begin position="765"/>
        <end position="797"/>
    </location>
</feature>
<dbReference type="EMBL" id="BKCJ010107965">
    <property type="protein sequence ID" value="GEX43227.1"/>
    <property type="molecule type" value="Genomic_DNA"/>
</dbReference>
<feature type="compositionally biased region" description="Basic and acidic residues" evidence="2">
    <location>
        <begin position="1634"/>
        <end position="1651"/>
    </location>
</feature>
<feature type="compositionally biased region" description="Basic and acidic residues" evidence="2">
    <location>
        <begin position="1746"/>
        <end position="1756"/>
    </location>
</feature>
<feature type="non-terminal residue" evidence="4">
    <location>
        <position position="2234"/>
    </location>
</feature>
<feature type="compositionally biased region" description="Polar residues" evidence="2">
    <location>
        <begin position="775"/>
        <end position="790"/>
    </location>
</feature>
<sequence>MLDRTDFASWQQRIRLYCRGKENGVNILKSIDEGPFQMGIIRETLTEGTEGAPHLGPERPRVYYDLSLDEKDTYNADIRATNILLQGLPKDIYTLINRETIHAYHVRFAKLINDMRNIKMTMFRIQLNSKFVNNMLPEWGRFVTTVKLNRGLKDSNYDQLYAYLKQHEAHANENKMILDRFTQHTVDPLALMSNVSHQQHYSQSSTTLPSIYVPPHLADNAHLDSRPSPTDNLIKNLTNTLALLTLSYKTFLPQTNNQLRTSSNRSNQATVQDGKVVVQNVQGRLNRGQGNNPRGRGAAMYEGAQNRVRNANPGQNSNYFKDKMLLMQAQENRVALDEEQLLFLADNYDAFDSDVDEAPMAQTMFMVNLSSTDPVYDESGLPYDSDILSEVHDHDHYHDAVCEHHEEHEMHDNVKDNAVLGVKIVDNSLTAELATYKEQFELYERRAMFELTKREQNVDEQLRIVITDRKFKEETLKKELHSVKLQLASTINHNKLMVEEVTSLKKDFKQKENKYLEEFLDMKSLKEKALTIEIKEMKDVFEELEAEVDQNVVDRKHNEIEQKNLLIVNNNLIAECLSKEVFYVATNSELNVSRFTKMHVAYTIVEARCLELEAELSNLLDKIQNDNHNELVNSVSKDHVKPIVLAAGKYAIDLEPIPSCLRNNREAHLDYLRHLKESVETIREIVEEVKVVRPLDSSIVSACRYTKYFQELLEYAIGTCTQDSHQRDKKHAPAPLIRKKQVTFEEQCDTSNSNTHKHVTKLNTQKTNVPVPPSTGVNRCTDASGSQPKSNTKKNRISPAKGVNMMKVKENHRTNKSHLRTTNRVDSGSCSKRTCDLEGILCGRTGTQLIFVRQFYDFDLEVAFRKHSCDVRDTDVFGALCYPTNDCEDLGKLQPTADIGIFVGYAPSRKEPPHVERPVSPPPAIQVPINSAGTPLSTTIDQDAPSPSHSPSSSALQSPSLHQGVAAESTLIEDHPVAPIDNNPFINSKDHPLDNVIGNPSRSVSTRKQLATDAMWCLYNSVLPKVKPKNFKSAITKDCWFQAMQDKIHEFDRLQVWELVPQPDRVMIIALKWIYKVKLDKYGDVQKNKAQLVTKGYRQEEGVDFEESFAPVACIKAIRMFIANAASKNMTIYQMDVKTTFLSGELKEEVYVNQPKDFVDLDHPTHVYRLKKTLYELKQAPRVWYQASPTKKHLEALKRVFWYLRGTINWGFWYPKDTAVALMDYADADHARCQDTRRSTSGSAQFLGDKLILWIKSQLTDYGFVFNKIPLYCDKRSAIALCCNNVQHSRSKHIDLRHHFIQEQVEKGVVELYFLTTNYQLADIFTKALPRERFKFIIPRLETLADVNLNVNAPAEQAPAMAPPTHTDDQILPRSRWVPLGKSNCYLDVEKSQSNPIYKIAVDILKHTNFFKAFTASSTIPSIYIQQITPVNNNNPFSSPPTCDALINFVNNLGYPKVFRAVMTNDMFQPWRALTMIINLCITGKTSWFERPRASVLQILWGIINRTHIDYAERIWEEFTQSIHSFIEDKRIWHCILKERRKPIPFTYTKPVAAKASESTSSQQPKPKPAPAKTQEKKRKLVMETYDEPSPPKSSKPGKVSKRRKPTSSPSLVDEFVDEGIPEREPSFDDEEADMQKAVEESLKSVHDAHRGSLPPEPLLEGQGKGKEKRRTLTPTEPSGHAESPSIYAKLGLTDSDIEFNEEGSPVVRMGAQDEAQAGPNPGVQIEGQAGSNPGDDAEPQPQLTENEKTTTETEAKSMVSVTIQQDTSAIPPMTTPRIGELEQIMENLIQDNKHLEERLDSHGSRLYTLENLDIPQQASKAVDEIVTDAVDWAIQAPLQNRFRDLPEADMKEILHQRMWETNSYKAHKDHMMLKKKKRHDSPKTPPGSPPHQPHLPSPPIAEYIAWTTTDTRLKPSVSLIPNDLHMDEDTTLDEQVHSSDDEDIRNAHISKVNLQQDWWKPLEEDRPATPEPAWSIPTSDLPVPTNNWASALASTYTPPPENSLLAQTGDMAIFMDWFRKKQWITELKPQDLEGPAFELVKVFHPNMIHLQYQMEECHKLLTDSVDESIIRYNVSKPLPLGALPEQMVLDQMWIEEECKYDIAAIIEVFSMYGYDYMKKIVLHRVDLNEHIIAKRELKYLYPSDFEDLDKYEVQMIMQFNVIYKFSDGTLHQIDEALDYRVKEFKVNRMNPGLNTRFLTRKDVDRSKEFMFAIQKRPTTRKIFRNLESFVGGR</sequence>
<evidence type="ECO:0000256" key="2">
    <source>
        <dbReference type="SAM" id="MobiDB-lite"/>
    </source>
</evidence>
<organism evidence="4">
    <name type="scientific">Tanacetum cinerariifolium</name>
    <name type="common">Dalmatian daisy</name>
    <name type="synonym">Chrysanthemum cinerariifolium</name>
    <dbReference type="NCBI Taxonomy" id="118510"/>
    <lineage>
        <taxon>Eukaryota</taxon>
        <taxon>Viridiplantae</taxon>
        <taxon>Streptophyta</taxon>
        <taxon>Embryophyta</taxon>
        <taxon>Tracheophyta</taxon>
        <taxon>Spermatophyta</taxon>
        <taxon>Magnoliopsida</taxon>
        <taxon>eudicotyledons</taxon>
        <taxon>Gunneridae</taxon>
        <taxon>Pentapetalae</taxon>
        <taxon>asterids</taxon>
        <taxon>campanulids</taxon>
        <taxon>Asterales</taxon>
        <taxon>Asteraceae</taxon>
        <taxon>Asteroideae</taxon>
        <taxon>Anthemideae</taxon>
        <taxon>Anthemidinae</taxon>
        <taxon>Tanacetum</taxon>
    </lineage>
</organism>
<evidence type="ECO:0000256" key="1">
    <source>
        <dbReference type="SAM" id="Coils"/>
    </source>
</evidence>
<feature type="region of interest" description="Disordered" evidence="2">
    <location>
        <begin position="1554"/>
        <end position="1758"/>
    </location>
</feature>
<feature type="region of interest" description="Disordered" evidence="2">
    <location>
        <begin position="1870"/>
        <end position="1900"/>
    </location>
</feature>
<feature type="compositionally biased region" description="Low complexity" evidence="2">
    <location>
        <begin position="944"/>
        <end position="963"/>
    </location>
</feature>
<feature type="compositionally biased region" description="Polar residues" evidence="2">
    <location>
        <begin position="928"/>
        <end position="941"/>
    </location>
</feature>
<feature type="coiled-coil region" evidence="1">
    <location>
        <begin position="602"/>
        <end position="629"/>
    </location>
</feature>
<feature type="compositionally biased region" description="Pro residues" evidence="2">
    <location>
        <begin position="1884"/>
        <end position="1900"/>
    </location>
</feature>
<dbReference type="PANTHER" id="PTHR11439">
    <property type="entry name" value="GAG-POL-RELATED RETROTRANSPOSON"/>
    <property type="match status" value="1"/>
</dbReference>
<dbReference type="CDD" id="cd09272">
    <property type="entry name" value="RNase_HI_RT_Ty1"/>
    <property type="match status" value="1"/>
</dbReference>
<feature type="domain" description="Reverse transcriptase Ty1/copia-type" evidence="3">
    <location>
        <begin position="1055"/>
        <end position="1187"/>
    </location>
</feature>
<feature type="region of interest" description="Disordered" evidence="2">
    <location>
        <begin position="978"/>
        <end position="1000"/>
    </location>
</feature>
<feature type="coiled-coil region" evidence="1">
    <location>
        <begin position="1779"/>
        <end position="1806"/>
    </location>
</feature>